<dbReference type="OrthoDB" id="5430620at2759"/>
<evidence type="ECO:0000313" key="2">
    <source>
        <dbReference type="Proteomes" id="UP000501346"/>
    </source>
</evidence>
<accession>A0A6C1DQ42</accession>
<gene>
    <name evidence="1" type="ORF">GRS66_001251</name>
</gene>
<reference evidence="1 2" key="1">
    <citation type="journal article" date="2019" name="BMC Genomics">
        <title>Chromosome level assembly and comparative genome analysis confirm lager-brewing yeasts originated from a single hybridization.</title>
        <authorList>
            <person name="Salazar A.N."/>
            <person name="Gorter de Vries A.R."/>
            <person name="van den Broek M."/>
            <person name="Brouwers N."/>
            <person name="de la Torre Cortes P."/>
            <person name="Kuijpers N.G.A."/>
            <person name="Daran J.G."/>
            <person name="Abeel T."/>
        </authorList>
    </citation>
    <scope>NUCLEOTIDE SEQUENCE [LARGE SCALE GENOMIC DNA]</scope>
    <source>
        <strain evidence="1 2">CBS 1483</strain>
    </source>
</reference>
<dbReference type="Proteomes" id="UP000501346">
    <property type="component" value="Chromosome ScIV"/>
</dbReference>
<name>A0A6C1DQ42_SACPS</name>
<keyword evidence="2" id="KW-1185">Reference proteome</keyword>
<protein>
    <submittedName>
        <fullName evidence="1">Uncharacterized protein</fullName>
    </submittedName>
</protein>
<sequence length="201" mass="21711">MFSRWMEDKGVSRVTSSNLRFSLIETSAALVIKSSVKPILIAASDFMEQGTTIIPSCWKDPDEMHAETSRTEYVLVAKAATSCGSQSVSYFIVAAPHFEITKCVSTLNSFSTCRSLIPSATPVAPVIATTILFGLGGEVDTLVTSFDSLYVRKDGEVVMVLPSKGKLAKMPVVLKKAILVLLGNRSISIQLKLFNALDSVD</sequence>
<dbReference type="EMBL" id="CP048985">
    <property type="protein sequence ID" value="QID79019.1"/>
    <property type="molecule type" value="Genomic_DNA"/>
</dbReference>
<proteinExistence type="predicted"/>
<evidence type="ECO:0000313" key="1">
    <source>
        <dbReference type="EMBL" id="QID79019.1"/>
    </source>
</evidence>
<organism evidence="1 2">
    <name type="scientific">Saccharomyces pastorianus</name>
    <name type="common">Lager yeast</name>
    <name type="synonym">Saccharomyces cerevisiae x Saccharomyces eubayanus</name>
    <dbReference type="NCBI Taxonomy" id="27292"/>
    <lineage>
        <taxon>Eukaryota</taxon>
        <taxon>Fungi</taxon>
        <taxon>Dikarya</taxon>
        <taxon>Ascomycota</taxon>
        <taxon>Saccharomycotina</taxon>
        <taxon>Saccharomycetes</taxon>
        <taxon>Saccharomycetales</taxon>
        <taxon>Saccharomycetaceae</taxon>
        <taxon>Saccharomyces</taxon>
    </lineage>
</organism>
<dbReference type="AlphaFoldDB" id="A0A6C1DQ42"/>